<dbReference type="STRING" id="679936.Sulac_0912"/>
<keyword evidence="1" id="KW-1133">Transmembrane helix</keyword>
<evidence type="ECO:0000256" key="1">
    <source>
        <dbReference type="SAM" id="Phobius"/>
    </source>
</evidence>
<dbReference type="InterPro" id="IPR041916">
    <property type="entry name" value="Anti_sigma_zinc_sf"/>
</dbReference>
<keyword evidence="1" id="KW-0812">Transmembrane</keyword>
<dbReference type="Pfam" id="PF10099">
    <property type="entry name" value="RskA_C"/>
    <property type="match status" value="1"/>
</dbReference>
<evidence type="ECO:0000313" key="4">
    <source>
        <dbReference type="Proteomes" id="UP000005439"/>
    </source>
</evidence>
<dbReference type="InterPro" id="IPR018764">
    <property type="entry name" value="RskA_C"/>
</dbReference>
<name>G8TSN7_SULAD</name>
<dbReference type="Gene3D" id="1.10.10.1320">
    <property type="entry name" value="Anti-sigma factor, zinc-finger domain"/>
    <property type="match status" value="1"/>
</dbReference>
<organism evidence="3 4">
    <name type="scientific">Sulfobacillus acidophilus (strain ATCC 700253 / DSM 10332 / NAL)</name>
    <dbReference type="NCBI Taxonomy" id="679936"/>
    <lineage>
        <taxon>Bacteria</taxon>
        <taxon>Bacillati</taxon>
        <taxon>Bacillota</taxon>
        <taxon>Clostridia</taxon>
        <taxon>Eubacteriales</taxon>
        <taxon>Clostridiales Family XVII. Incertae Sedis</taxon>
        <taxon>Sulfobacillus</taxon>
    </lineage>
</organism>
<sequence>MALCEAEYLALRYLAGDLDTQEQERYRKHVASCSACQMAYRDALSWTDGVVWRHGQKTPPGRVWRAIRRRIGAPVWRVWVSSAAVTVVALVMGLALGHWVGYRQGAHVATTHPAYLAATLKPPTPDAGLDGHVLIVPQANRMVMMIVGINAPAPGQVYEAWTLGDQGAVPIGTLKWKDHVAWYIGKAQVSPGDQVVVCQEYVSWVGEWMGPEVVGATLPST</sequence>
<dbReference type="HOGENOM" id="CLU_1250084_0_0_9"/>
<keyword evidence="4" id="KW-1185">Reference proteome</keyword>
<feature type="domain" description="Anti-sigma K factor RskA C-terminal" evidence="2">
    <location>
        <begin position="82"/>
        <end position="176"/>
    </location>
</feature>
<dbReference type="Proteomes" id="UP000005439">
    <property type="component" value="Chromosome"/>
</dbReference>
<proteinExistence type="predicted"/>
<gene>
    <name evidence="3" type="ordered locus">Sulac_0912</name>
</gene>
<evidence type="ECO:0000259" key="2">
    <source>
        <dbReference type="Pfam" id="PF10099"/>
    </source>
</evidence>
<keyword evidence="1" id="KW-0472">Membrane</keyword>
<evidence type="ECO:0000313" key="3">
    <source>
        <dbReference type="EMBL" id="AEW04414.1"/>
    </source>
</evidence>
<reference evidence="3 4" key="2">
    <citation type="journal article" date="2012" name="Stand. Genomic Sci.">
        <title>Complete genome sequence of the moderately thermophilic mineral-sulfide-oxidizing firmicute Sulfobacillus acidophilus type strain (NAL(T)).</title>
        <authorList>
            <person name="Anderson I."/>
            <person name="Chertkov O."/>
            <person name="Chen A."/>
            <person name="Saunders E."/>
            <person name="Lapidus A."/>
            <person name="Nolan M."/>
            <person name="Lucas S."/>
            <person name="Hammon N."/>
            <person name="Deshpande S."/>
            <person name="Cheng J.F."/>
            <person name="Han C."/>
            <person name="Tapia R."/>
            <person name="Goodwin L.A."/>
            <person name="Pitluck S."/>
            <person name="Liolios K."/>
            <person name="Pagani I."/>
            <person name="Ivanova N."/>
            <person name="Mikhailova N."/>
            <person name="Pati A."/>
            <person name="Palaniappan K."/>
            <person name="Land M."/>
            <person name="Pan C."/>
            <person name="Rohde M."/>
            <person name="Pukall R."/>
            <person name="Goker M."/>
            <person name="Detter J.C."/>
            <person name="Woyke T."/>
            <person name="Bristow J."/>
            <person name="Eisen J.A."/>
            <person name="Markowitz V."/>
            <person name="Hugenholtz P."/>
            <person name="Kyrpides N.C."/>
            <person name="Klenk H.P."/>
            <person name="Mavromatis K."/>
        </authorList>
    </citation>
    <scope>NUCLEOTIDE SEQUENCE [LARGE SCALE GENOMIC DNA]</scope>
    <source>
        <strain evidence="4">ATCC 700253 / DSM 10332 / NAL</strain>
    </source>
</reference>
<reference evidence="4" key="1">
    <citation type="submission" date="2011-12" db="EMBL/GenBank/DDBJ databases">
        <title>The complete genome of chromosome of Sulfobacillus acidophilus DSM 10332.</title>
        <authorList>
            <person name="Lucas S."/>
            <person name="Han J."/>
            <person name="Lapidus A."/>
            <person name="Bruce D."/>
            <person name="Goodwin L."/>
            <person name="Pitluck S."/>
            <person name="Peters L."/>
            <person name="Kyrpides N."/>
            <person name="Mavromatis K."/>
            <person name="Ivanova N."/>
            <person name="Mikhailova N."/>
            <person name="Chertkov O."/>
            <person name="Saunders E."/>
            <person name="Detter J.C."/>
            <person name="Tapia R."/>
            <person name="Han C."/>
            <person name="Land M."/>
            <person name="Hauser L."/>
            <person name="Markowitz V."/>
            <person name="Cheng J.-F."/>
            <person name="Hugenholtz P."/>
            <person name="Woyke T."/>
            <person name="Wu D."/>
            <person name="Pukall R."/>
            <person name="Gehrich-Schroeter G."/>
            <person name="Schneider S."/>
            <person name="Klenk H.-P."/>
            <person name="Eisen J.A."/>
        </authorList>
    </citation>
    <scope>NUCLEOTIDE SEQUENCE [LARGE SCALE GENOMIC DNA]</scope>
    <source>
        <strain evidence="4">ATCC 700253 / DSM 10332 / NAL</strain>
    </source>
</reference>
<dbReference type="EMBL" id="CP003179">
    <property type="protein sequence ID" value="AEW04414.1"/>
    <property type="molecule type" value="Genomic_DNA"/>
</dbReference>
<accession>G8TSN7</accession>
<feature type="transmembrane region" description="Helical" evidence="1">
    <location>
        <begin position="78"/>
        <end position="100"/>
    </location>
</feature>
<dbReference type="GO" id="GO:0005886">
    <property type="term" value="C:plasma membrane"/>
    <property type="evidence" value="ECO:0007669"/>
    <property type="project" value="InterPro"/>
</dbReference>
<dbReference type="PATRIC" id="fig|679936.5.peg.965"/>
<dbReference type="AlphaFoldDB" id="G8TSN7"/>
<protein>
    <submittedName>
        <fullName evidence="3">Anti-sigma-K factor RskA</fullName>
    </submittedName>
</protein>
<dbReference type="KEGG" id="sap:Sulac_0912"/>